<dbReference type="STRING" id="1631356.VV01_21080"/>
<proteinExistence type="predicted"/>
<dbReference type="InterPro" id="IPR015797">
    <property type="entry name" value="NUDIX_hydrolase-like_dom_sf"/>
</dbReference>
<dbReference type="InterPro" id="IPR020476">
    <property type="entry name" value="Nudix_hydrolase"/>
</dbReference>
<dbReference type="AlphaFoldDB" id="A0A0L6CPH1"/>
<evidence type="ECO:0000256" key="2">
    <source>
        <dbReference type="ARBA" id="ARBA00022801"/>
    </source>
</evidence>
<keyword evidence="6" id="KW-1185">Reference proteome</keyword>
<dbReference type="SUPFAM" id="SSF55811">
    <property type="entry name" value="Nudix"/>
    <property type="match status" value="1"/>
</dbReference>
<dbReference type="Gene3D" id="3.90.79.10">
    <property type="entry name" value="Nucleoside Triphosphate Pyrophosphohydrolase"/>
    <property type="match status" value="1"/>
</dbReference>
<keyword evidence="3" id="KW-0460">Magnesium</keyword>
<keyword evidence="2" id="KW-0378">Hydrolase</keyword>
<dbReference type="EMBL" id="LAIR01000002">
    <property type="protein sequence ID" value="KNX39654.1"/>
    <property type="molecule type" value="Genomic_DNA"/>
</dbReference>
<organism evidence="5 6">
    <name type="scientific">Luteipulveratus halotolerans</name>
    <dbReference type="NCBI Taxonomy" id="1631356"/>
    <lineage>
        <taxon>Bacteria</taxon>
        <taxon>Bacillati</taxon>
        <taxon>Actinomycetota</taxon>
        <taxon>Actinomycetes</taxon>
        <taxon>Micrococcales</taxon>
        <taxon>Dermacoccaceae</taxon>
        <taxon>Luteipulveratus</taxon>
    </lineage>
</organism>
<dbReference type="Pfam" id="PF00293">
    <property type="entry name" value="NUDIX"/>
    <property type="match status" value="1"/>
</dbReference>
<evidence type="ECO:0000313" key="5">
    <source>
        <dbReference type="EMBL" id="KNX39654.1"/>
    </source>
</evidence>
<feature type="domain" description="Nudix hydrolase" evidence="4">
    <location>
        <begin position="22"/>
        <end position="151"/>
    </location>
</feature>
<protein>
    <recommendedName>
        <fullName evidence="4">Nudix hydrolase domain-containing protein</fullName>
    </recommendedName>
</protein>
<name>A0A0L6CPH1_9MICO</name>
<gene>
    <name evidence="5" type="ORF">VV01_21080</name>
</gene>
<dbReference type="GO" id="GO:0016787">
    <property type="term" value="F:hydrolase activity"/>
    <property type="evidence" value="ECO:0007669"/>
    <property type="project" value="UniProtKB-KW"/>
</dbReference>
<evidence type="ECO:0000256" key="1">
    <source>
        <dbReference type="ARBA" id="ARBA00001946"/>
    </source>
</evidence>
<evidence type="ECO:0000256" key="3">
    <source>
        <dbReference type="ARBA" id="ARBA00022842"/>
    </source>
</evidence>
<reference evidence="6" key="1">
    <citation type="submission" date="2015-03" db="EMBL/GenBank/DDBJ databases">
        <title>Luteipulveratus halotolerans sp. nov., a novel actinobacterium (Dermacoccaceae) from Sarawak, Malaysia.</title>
        <authorList>
            <person name="Juboi H."/>
            <person name="Basik A."/>
            <person name="Shamsul S.S."/>
            <person name="Arnold P."/>
            <person name="Schmitt E.K."/>
            <person name="Sanglier J.-J."/>
            <person name="Yeo T."/>
        </authorList>
    </citation>
    <scope>NUCLEOTIDE SEQUENCE [LARGE SCALE GENOMIC DNA]</scope>
    <source>
        <strain evidence="6">C296001</strain>
    </source>
</reference>
<dbReference type="PANTHER" id="PTHR43046:SF12">
    <property type="entry name" value="GDP-MANNOSE MANNOSYL HYDROLASE"/>
    <property type="match status" value="1"/>
</dbReference>
<dbReference type="Proteomes" id="UP000037397">
    <property type="component" value="Unassembled WGS sequence"/>
</dbReference>
<dbReference type="PANTHER" id="PTHR43046">
    <property type="entry name" value="GDP-MANNOSE MANNOSYL HYDROLASE"/>
    <property type="match status" value="1"/>
</dbReference>
<evidence type="ECO:0000259" key="4">
    <source>
        <dbReference type="PROSITE" id="PS51462"/>
    </source>
</evidence>
<dbReference type="CDD" id="cd18876">
    <property type="entry name" value="NUDIX_Hydrolase"/>
    <property type="match status" value="1"/>
</dbReference>
<dbReference type="InterPro" id="IPR000086">
    <property type="entry name" value="NUDIX_hydrolase_dom"/>
</dbReference>
<comment type="caution">
    <text evidence="5">The sequence shown here is derived from an EMBL/GenBank/DDBJ whole genome shotgun (WGS) entry which is preliminary data.</text>
</comment>
<comment type="cofactor">
    <cofactor evidence="1">
        <name>Mg(2+)</name>
        <dbReference type="ChEBI" id="CHEBI:18420"/>
    </cofactor>
</comment>
<sequence>MHGDADPFTREGFIATLNAGLPTKRAIAQALIRNEHGEVLLCELVYKKFWDLPGGVVDPGESPAHAVVREIREELSVDARIRALAAVSWLPPWRGWDDATLFLFDVEVAEADIARAVLETREIRAVHWADDVTVKARTADYTARLIERTVQQLADGGGTAYLEDGADPDWA</sequence>
<evidence type="ECO:0000313" key="6">
    <source>
        <dbReference type="Proteomes" id="UP000037397"/>
    </source>
</evidence>
<accession>A0A0L6CPH1</accession>
<dbReference type="PRINTS" id="PR00502">
    <property type="entry name" value="NUDIXFAMILY"/>
</dbReference>
<dbReference type="PROSITE" id="PS51462">
    <property type="entry name" value="NUDIX"/>
    <property type="match status" value="1"/>
</dbReference>